<accession>A0A1F5YTY2</accession>
<dbReference type="Proteomes" id="UP000176665">
    <property type="component" value="Unassembled WGS sequence"/>
</dbReference>
<gene>
    <name evidence="2" type="ORF">A2W14_03030</name>
</gene>
<sequence>MDLIKKLTKADYISFIGLFFAWISILLIEVNIPKFAIITSLIAFMLDILDGWTSRKFKTASLLGRQIDSYVDIFTYLIFSALLVFKFLSPNLIIGIIVGFFILLFGGLRLIRFNNEGILSDKGATYYRGVTVVHIYLLVLVLYFINKYSNLQLSWVSTVMLLVICPSMLSNFKSYKIKNLLYLISIIIFFLLLTIIS</sequence>
<name>A0A1F5YTY2_9BACT</name>
<organism evidence="2 3">
    <name type="scientific">Candidatus Gottesmanbacteria bacterium RBG_16_37_8</name>
    <dbReference type="NCBI Taxonomy" id="1798371"/>
    <lineage>
        <taxon>Bacteria</taxon>
        <taxon>Candidatus Gottesmaniibacteriota</taxon>
    </lineage>
</organism>
<proteinExistence type="predicted"/>
<keyword evidence="1" id="KW-0812">Transmembrane</keyword>
<reference evidence="2 3" key="1">
    <citation type="journal article" date="2016" name="Nat. Commun.">
        <title>Thousands of microbial genomes shed light on interconnected biogeochemical processes in an aquifer system.</title>
        <authorList>
            <person name="Anantharaman K."/>
            <person name="Brown C.T."/>
            <person name="Hug L.A."/>
            <person name="Sharon I."/>
            <person name="Castelle C.J."/>
            <person name="Probst A.J."/>
            <person name="Thomas B.C."/>
            <person name="Singh A."/>
            <person name="Wilkins M.J."/>
            <person name="Karaoz U."/>
            <person name="Brodie E.L."/>
            <person name="Williams K.H."/>
            <person name="Hubbard S.S."/>
            <person name="Banfield J.F."/>
        </authorList>
    </citation>
    <scope>NUCLEOTIDE SEQUENCE [LARGE SCALE GENOMIC DNA]</scope>
</reference>
<dbReference type="Pfam" id="PF01066">
    <property type="entry name" value="CDP-OH_P_transf"/>
    <property type="match status" value="1"/>
</dbReference>
<dbReference type="EMBL" id="MFJA01000022">
    <property type="protein sequence ID" value="OGG03533.1"/>
    <property type="molecule type" value="Genomic_DNA"/>
</dbReference>
<dbReference type="GO" id="GO:0008654">
    <property type="term" value="P:phospholipid biosynthetic process"/>
    <property type="evidence" value="ECO:0007669"/>
    <property type="project" value="InterPro"/>
</dbReference>
<keyword evidence="1" id="KW-0472">Membrane</keyword>
<evidence type="ECO:0000313" key="2">
    <source>
        <dbReference type="EMBL" id="OGG03533.1"/>
    </source>
</evidence>
<dbReference type="InterPro" id="IPR043130">
    <property type="entry name" value="CDP-OH_PTrfase_TM_dom"/>
</dbReference>
<dbReference type="Gene3D" id="1.20.120.1760">
    <property type="match status" value="1"/>
</dbReference>
<comment type="caution">
    <text evidence="2">The sequence shown here is derived from an EMBL/GenBank/DDBJ whole genome shotgun (WGS) entry which is preliminary data.</text>
</comment>
<evidence type="ECO:0008006" key="4">
    <source>
        <dbReference type="Google" id="ProtNLM"/>
    </source>
</evidence>
<feature type="transmembrane region" description="Helical" evidence="1">
    <location>
        <begin position="125"/>
        <end position="145"/>
    </location>
</feature>
<feature type="transmembrane region" description="Helical" evidence="1">
    <location>
        <begin position="94"/>
        <end position="113"/>
    </location>
</feature>
<dbReference type="GO" id="GO:0016020">
    <property type="term" value="C:membrane"/>
    <property type="evidence" value="ECO:0007669"/>
    <property type="project" value="InterPro"/>
</dbReference>
<feature type="transmembrane region" description="Helical" evidence="1">
    <location>
        <begin position="179"/>
        <end position="196"/>
    </location>
</feature>
<protein>
    <recommendedName>
        <fullName evidence="4">CDP-alcohol phosphatidyltransferase</fullName>
    </recommendedName>
</protein>
<feature type="transmembrane region" description="Helical" evidence="1">
    <location>
        <begin position="34"/>
        <end position="49"/>
    </location>
</feature>
<evidence type="ECO:0000313" key="3">
    <source>
        <dbReference type="Proteomes" id="UP000176665"/>
    </source>
</evidence>
<keyword evidence="1" id="KW-1133">Transmembrane helix</keyword>
<dbReference type="InterPro" id="IPR000462">
    <property type="entry name" value="CDP-OH_P_trans"/>
</dbReference>
<dbReference type="AlphaFoldDB" id="A0A1F5YTY2"/>
<evidence type="ECO:0000256" key="1">
    <source>
        <dbReference type="SAM" id="Phobius"/>
    </source>
</evidence>
<dbReference type="STRING" id="1798371.A2W14_03030"/>
<dbReference type="GO" id="GO:0016780">
    <property type="term" value="F:phosphotransferase activity, for other substituted phosphate groups"/>
    <property type="evidence" value="ECO:0007669"/>
    <property type="project" value="InterPro"/>
</dbReference>
<feature type="transmembrane region" description="Helical" evidence="1">
    <location>
        <begin position="151"/>
        <end position="172"/>
    </location>
</feature>